<organism evidence="6 7">
    <name type="scientific">Noviherbaspirillum autotrophicum</name>
    <dbReference type="NCBI Taxonomy" id="709839"/>
    <lineage>
        <taxon>Bacteria</taxon>
        <taxon>Pseudomonadati</taxon>
        <taxon>Pseudomonadota</taxon>
        <taxon>Betaproteobacteria</taxon>
        <taxon>Burkholderiales</taxon>
        <taxon>Oxalobacteraceae</taxon>
        <taxon>Noviherbaspirillum</taxon>
    </lineage>
</organism>
<evidence type="ECO:0000313" key="7">
    <source>
        <dbReference type="Proteomes" id="UP000031572"/>
    </source>
</evidence>
<dbReference type="InterPro" id="IPR013096">
    <property type="entry name" value="Cupin_2"/>
</dbReference>
<dbReference type="SMART" id="SM00342">
    <property type="entry name" value="HTH_ARAC"/>
    <property type="match status" value="1"/>
</dbReference>
<evidence type="ECO:0000256" key="3">
    <source>
        <dbReference type="ARBA" id="ARBA00023125"/>
    </source>
</evidence>
<dbReference type="CDD" id="cd06124">
    <property type="entry name" value="cupin_NimR-like_N"/>
    <property type="match status" value="1"/>
</dbReference>
<feature type="domain" description="HTH araC/xylS-type" evidence="5">
    <location>
        <begin position="160"/>
        <end position="260"/>
    </location>
</feature>
<dbReference type="RefSeq" id="WP_040039627.1">
    <property type="nucleotide sequence ID" value="NZ_JWJG01000028.1"/>
</dbReference>
<dbReference type="AlphaFoldDB" id="A0A0C2BL56"/>
<accession>A0A0C2BL56</accession>
<evidence type="ECO:0000259" key="5">
    <source>
        <dbReference type="PROSITE" id="PS01124"/>
    </source>
</evidence>
<comment type="caution">
    <text evidence="6">The sequence shown here is derived from an EMBL/GenBank/DDBJ whole genome shotgun (WGS) entry which is preliminary data.</text>
</comment>
<dbReference type="InterPro" id="IPR011051">
    <property type="entry name" value="RmlC_Cupin_sf"/>
</dbReference>
<dbReference type="EMBL" id="JWJG01000028">
    <property type="protein sequence ID" value="KIF80729.1"/>
    <property type="molecule type" value="Genomic_DNA"/>
</dbReference>
<reference evidence="6 7" key="1">
    <citation type="submission" date="2014-12" db="EMBL/GenBank/DDBJ databases">
        <title>Denitrispirillum autotrophicum gen. nov., sp. nov., Denitrifying, Facultatively Autotrophic Bacteria Isolated from Rice Paddy Soil.</title>
        <authorList>
            <person name="Ishii S."/>
            <person name="Ashida N."/>
            <person name="Ohno H."/>
            <person name="Otsuka S."/>
            <person name="Yokota A."/>
            <person name="Senoo K."/>
        </authorList>
    </citation>
    <scope>NUCLEOTIDE SEQUENCE [LARGE SCALE GENOMIC DNA]</scope>
    <source>
        <strain evidence="6 7">TSA66</strain>
    </source>
</reference>
<name>A0A0C2BL56_9BURK</name>
<dbReference type="PANTHER" id="PTHR11019:SF159">
    <property type="entry name" value="TRANSCRIPTIONAL REGULATOR-RELATED"/>
    <property type="match status" value="1"/>
</dbReference>
<dbReference type="GO" id="GO:0003700">
    <property type="term" value="F:DNA-binding transcription factor activity"/>
    <property type="evidence" value="ECO:0007669"/>
    <property type="project" value="InterPro"/>
</dbReference>
<dbReference type="STRING" id="709839.TSA66_07740"/>
<dbReference type="Pfam" id="PF12833">
    <property type="entry name" value="HTH_18"/>
    <property type="match status" value="1"/>
</dbReference>
<evidence type="ECO:0000256" key="2">
    <source>
        <dbReference type="ARBA" id="ARBA00023015"/>
    </source>
</evidence>
<dbReference type="InterPro" id="IPR020449">
    <property type="entry name" value="Tscrpt_reg_AraC-type_HTH"/>
</dbReference>
<dbReference type="FunFam" id="1.10.10.60:FF:000132">
    <property type="entry name" value="AraC family transcriptional regulator"/>
    <property type="match status" value="1"/>
</dbReference>
<dbReference type="PROSITE" id="PS01124">
    <property type="entry name" value="HTH_ARAC_FAMILY_2"/>
    <property type="match status" value="1"/>
</dbReference>
<keyword evidence="4" id="KW-0804">Transcription</keyword>
<dbReference type="OrthoDB" id="9804543at2"/>
<evidence type="ECO:0000313" key="6">
    <source>
        <dbReference type="EMBL" id="KIF80729.1"/>
    </source>
</evidence>
<dbReference type="Proteomes" id="UP000031572">
    <property type="component" value="Unassembled WGS sequence"/>
</dbReference>
<dbReference type="GO" id="GO:0043565">
    <property type="term" value="F:sequence-specific DNA binding"/>
    <property type="evidence" value="ECO:0007669"/>
    <property type="project" value="InterPro"/>
</dbReference>
<dbReference type="PANTHER" id="PTHR11019">
    <property type="entry name" value="HTH-TYPE TRANSCRIPTIONAL REGULATOR NIMR"/>
    <property type="match status" value="1"/>
</dbReference>
<protein>
    <submittedName>
        <fullName evidence="6">AraC family transcriptional regulator</fullName>
    </submittedName>
</protein>
<keyword evidence="3" id="KW-0238">DNA-binding</keyword>
<keyword evidence="1" id="KW-0678">Repressor</keyword>
<dbReference type="InterPro" id="IPR014710">
    <property type="entry name" value="RmlC-like_jellyroll"/>
</dbReference>
<dbReference type="Gene3D" id="1.10.10.60">
    <property type="entry name" value="Homeodomain-like"/>
    <property type="match status" value="1"/>
</dbReference>
<dbReference type="PRINTS" id="PR00032">
    <property type="entry name" value="HTHARAC"/>
</dbReference>
<dbReference type="InterPro" id="IPR018062">
    <property type="entry name" value="HTH_AraC-typ_CS"/>
</dbReference>
<sequence length="263" mass="28612">MAIQPVTHTRLHLPGTAPTAERPVRLVARDLDAAELLAAHRHAWGQVTYALDGVVRVTVGNTSWIVPPQRAIWIPAQAQHEVVTLEKARLRALYVQAGAAPFQGEQCEVLDVTPLLRELVVALSQADAGAPREAMLSALILDELARSATLPICVALPEDKRLRSLCEMLIAKPASPLTLEDWAGRVGASGRTLARLFERELGMSFSQWRQQVRLAHAAPLIARGMPLSRVAAELGYASQSAFSAMFKKTFGQSPTAFFARVES</sequence>
<dbReference type="Gene3D" id="2.60.120.10">
    <property type="entry name" value="Jelly Rolls"/>
    <property type="match status" value="1"/>
</dbReference>
<dbReference type="SUPFAM" id="SSF46689">
    <property type="entry name" value="Homeodomain-like"/>
    <property type="match status" value="1"/>
</dbReference>
<keyword evidence="2" id="KW-0805">Transcription regulation</keyword>
<proteinExistence type="predicted"/>
<gene>
    <name evidence="6" type="ORF">TSA66_07740</name>
</gene>
<dbReference type="PROSITE" id="PS00041">
    <property type="entry name" value="HTH_ARAC_FAMILY_1"/>
    <property type="match status" value="1"/>
</dbReference>
<dbReference type="InterPro" id="IPR018060">
    <property type="entry name" value="HTH_AraC"/>
</dbReference>
<keyword evidence="7" id="KW-1185">Reference proteome</keyword>
<evidence type="ECO:0000256" key="4">
    <source>
        <dbReference type="ARBA" id="ARBA00023163"/>
    </source>
</evidence>
<dbReference type="InterPro" id="IPR009057">
    <property type="entry name" value="Homeodomain-like_sf"/>
</dbReference>
<dbReference type="Pfam" id="PF07883">
    <property type="entry name" value="Cupin_2"/>
    <property type="match status" value="1"/>
</dbReference>
<evidence type="ECO:0000256" key="1">
    <source>
        <dbReference type="ARBA" id="ARBA00022491"/>
    </source>
</evidence>
<dbReference type="SUPFAM" id="SSF51182">
    <property type="entry name" value="RmlC-like cupins"/>
    <property type="match status" value="1"/>
</dbReference>